<protein>
    <recommendedName>
        <fullName evidence="4">ATP-binding protein</fullName>
    </recommendedName>
</protein>
<name>A0ABT3FVT9_9BACT</name>
<feature type="compositionally biased region" description="Low complexity" evidence="1">
    <location>
        <begin position="452"/>
        <end position="462"/>
    </location>
</feature>
<evidence type="ECO:0000313" key="3">
    <source>
        <dbReference type="Proteomes" id="UP001207930"/>
    </source>
</evidence>
<comment type="caution">
    <text evidence="2">The sequence shown here is derived from an EMBL/GenBank/DDBJ whole genome shotgun (WGS) entry which is preliminary data.</text>
</comment>
<dbReference type="RefSeq" id="WP_264503628.1">
    <property type="nucleotide sequence ID" value="NZ_JAPDDS010000021.1"/>
</dbReference>
<evidence type="ECO:0000313" key="2">
    <source>
        <dbReference type="EMBL" id="MCW1887672.1"/>
    </source>
</evidence>
<reference evidence="2 3" key="1">
    <citation type="submission" date="2022-10" db="EMBL/GenBank/DDBJ databases">
        <title>Luteolibacter flavescens strain MCCC 1K03193, whole genome shotgun sequencing project.</title>
        <authorList>
            <person name="Zhao G."/>
            <person name="Shen L."/>
        </authorList>
    </citation>
    <scope>NUCLEOTIDE SEQUENCE [LARGE SCALE GENOMIC DNA]</scope>
    <source>
        <strain evidence="2 3">MCCC 1K03193</strain>
    </source>
</reference>
<evidence type="ECO:0008006" key="4">
    <source>
        <dbReference type="Google" id="ProtNLM"/>
    </source>
</evidence>
<keyword evidence="3" id="KW-1185">Reference proteome</keyword>
<feature type="region of interest" description="Disordered" evidence="1">
    <location>
        <begin position="488"/>
        <end position="520"/>
    </location>
</feature>
<accession>A0ABT3FVT9</accession>
<organism evidence="2 3">
    <name type="scientific">Luteolibacter flavescens</name>
    <dbReference type="NCBI Taxonomy" id="1859460"/>
    <lineage>
        <taxon>Bacteria</taxon>
        <taxon>Pseudomonadati</taxon>
        <taxon>Verrucomicrobiota</taxon>
        <taxon>Verrucomicrobiia</taxon>
        <taxon>Verrucomicrobiales</taxon>
        <taxon>Verrucomicrobiaceae</taxon>
        <taxon>Luteolibacter</taxon>
    </lineage>
</organism>
<feature type="region of interest" description="Disordered" evidence="1">
    <location>
        <begin position="397"/>
        <end position="462"/>
    </location>
</feature>
<dbReference type="EMBL" id="JAPDDS010000021">
    <property type="protein sequence ID" value="MCW1887672.1"/>
    <property type="molecule type" value="Genomic_DNA"/>
</dbReference>
<proteinExistence type="predicted"/>
<gene>
    <name evidence="2" type="ORF">OKA04_23240</name>
</gene>
<sequence length="537" mass="56836">MVEQLTVQPFFDHLGQACAPHAPGVNAAATARLERVLKSPVDAPGRGILLRAPRAGFGKSHLLSHLQQRLGTTHEFLPIHPVEGSRVDPAGAIEGALRRLSRPLPAGGGLTSLDLQARRLFALALQPLVSSGEVPCQDREAALSALRQRPVETFDFHHSQAVTAHWTKENFEVLGPRLALELGRLTGTSLNESSYWLAALFRFAVATPEHPGRTGMIIQSAIAEAGVERFAALLAMLSLIGRVVIVADDLEGLHADRAAALRFASFLASVRQEAPRVDAIVSLNDDVWQSAFEPALSGGLQDRLGEVEVRLEPMDEDALVSLLEARTPGRVSGLRQRLGLFPAEFYPRRVLRKVAELDDEGPEVPAVMPAALQTPAAIPAAAVEAAAAEPAPTLVPEPAMAATPAPAPERVDFVSTPEPAPALASTPEPAEASPITPPPLKEPAAKVESPFASEPVEAAPSFSAPAAASIAPKTPAEIEPAARPMVSPFAPDALEKSGEGETEAIAESKPAAEPVAAAGGDRIDDLLRQFRERYGRE</sequence>
<dbReference type="Proteomes" id="UP001207930">
    <property type="component" value="Unassembled WGS sequence"/>
</dbReference>
<evidence type="ECO:0000256" key="1">
    <source>
        <dbReference type="SAM" id="MobiDB-lite"/>
    </source>
</evidence>